<evidence type="ECO:0000259" key="8">
    <source>
        <dbReference type="PROSITE" id="PS51007"/>
    </source>
</evidence>
<dbReference type="EMBL" id="CP044016">
    <property type="protein sequence ID" value="QES90498.1"/>
    <property type="molecule type" value="Genomic_DNA"/>
</dbReference>
<comment type="PTM">
    <text evidence="6">Binds 1 heme c group covalently per subunit.</text>
</comment>
<keyword evidence="2 6" id="KW-0349">Heme</keyword>
<accession>A0A5P2G720</accession>
<dbReference type="GO" id="GO:0005506">
    <property type="term" value="F:iron ion binding"/>
    <property type="evidence" value="ECO:0007669"/>
    <property type="project" value="InterPro"/>
</dbReference>
<dbReference type="RefSeq" id="WP_131331479.1">
    <property type="nucleotide sequence ID" value="NZ_CP044016.1"/>
</dbReference>
<dbReference type="PROSITE" id="PS51007">
    <property type="entry name" value="CYTC"/>
    <property type="match status" value="1"/>
</dbReference>
<name>A0A5P2G720_9BACT</name>
<feature type="signal peptide" evidence="7">
    <location>
        <begin position="1"/>
        <end position="19"/>
    </location>
</feature>
<dbReference type="SUPFAM" id="SSF46626">
    <property type="entry name" value="Cytochrome c"/>
    <property type="match status" value="1"/>
</dbReference>
<feature type="binding site" description="covalent" evidence="6">
    <location>
        <position position="115"/>
    </location>
    <ligand>
        <name>heme c</name>
        <dbReference type="ChEBI" id="CHEBI:61717"/>
    </ligand>
</feature>
<dbReference type="KEGG" id="arac:E0W69_018160"/>
<dbReference type="Gene3D" id="1.10.760.10">
    <property type="entry name" value="Cytochrome c-like domain"/>
    <property type="match status" value="1"/>
</dbReference>
<dbReference type="Proteomes" id="UP000292424">
    <property type="component" value="Chromosome"/>
</dbReference>
<dbReference type="InterPro" id="IPR036909">
    <property type="entry name" value="Cyt_c-like_dom_sf"/>
</dbReference>
<dbReference type="PRINTS" id="PR00606">
    <property type="entry name" value="CYTCHROMECID"/>
</dbReference>
<dbReference type="Pfam" id="PF00034">
    <property type="entry name" value="Cytochrom_C"/>
    <property type="match status" value="1"/>
</dbReference>
<protein>
    <submittedName>
        <fullName evidence="9">C-type cytochrome</fullName>
    </submittedName>
</protein>
<keyword evidence="4" id="KW-0249">Electron transport</keyword>
<feature type="binding site" description="covalent" evidence="6">
    <location>
        <position position="66"/>
    </location>
    <ligand>
        <name>heme c</name>
        <dbReference type="ChEBI" id="CHEBI:61717"/>
    </ligand>
</feature>
<reference evidence="9 10" key="1">
    <citation type="submission" date="2019-09" db="EMBL/GenBank/DDBJ databases">
        <title>Complete genome sequence of Arachidicoccus sp. B3-10 isolated from apple orchard soil.</title>
        <authorList>
            <person name="Kim H.S."/>
            <person name="Han K.-I."/>
            <person name="Suh M.K."/>
            <person name="Lee K.C."/>
            <person name="Eom M.K."/>
            <person name="Kim J.-S."/>
            <person name="Kang S.W."/>
            <person name="Sin Y."/>
            <person name="Lee J.-S."/>
        </authorList>
    </citation>
    <scope>NUCLEOTIDE SEQUENCE [LARGE SCALE GENOMIC DNA]</scope>
    <source>
        <strain evidence="9 10">B3-10</strain>
    </source>
</reference>
<keyword evidence="10" id="KW-1185">Reference proteome</keyword>
<evidence type="ECO:0000256" key="7">
    <source>
        <dbReference type="SAM" id="SignalP"/>
    </source>
</evidence>
<evidence type="ECO:0000256" key="2">
    <source>
        <dbReference type="ARBA" id="ARBA00022617"/>
    </source>
</evidence>
<evidence type="ECO:0000256" key="4">
    <source>
        <dbReference type="ARBA" id="ARBA00022982"/>
    </source>
</evidence>
<dbReference type="OrthoDB" id="9814063at2"/>
<keyword evidence="3 6" id="KW-0479">Metal-binding</keyword>
<dbReference type="InterPro" id="IPR009056">
    <property type="entry name" value="Cyt_c-like_dom"/>
</dbReference>
<feature type="binding site" description="covalent" evidence="6">
    <location>
        <position position="70"/>
    </location>
    <ligand>
        <name>heme c</name>
        <dbReference type="ChEBI" id="CHEBI:61717"/>
    </ligand>
</feature>
<proteinExistence type="predicted"/>
<gene>
    <name evidence="9" type="ORF">E0W69_018160</name>
</gene>
<dbReference type="InterPro" id="IPR002324">
    <property type="entry name" value="Cyt_c_ID"/>
</dbReference>
<sequence length="140" mass="15124">MKKRIISFAIFCACVSIMACNGVNSNAKGNKVDDSTKSTNQLINTAGNDVPAEYKEGANLVTSNDCLTCHKINEKLVGPAFVTIANKYETNEGNINNLYQSIKMGSSGIYGTQVMTPHPNLTPQDGTAMAKYILSLRTKK</sequence>
<evidence type="ECO:0000256" key="5">
    <source>
        <dbReference type="ARBA" id="ARBA00023004"/>
    </source>
</evidence>
<feature type="chain" id="PRO_5024294346" evidence="7">
    <location>
        <begin position="20"/>
        <end position="140"/>
    </location>
</feature>
<feature type="domain" description="Cytochrome c" evidence="8">
    <location>
        <begin position="52"/>
        <end position="137"/>
    </location>
</feature>
<evidence type="ECO:0000313" key="9">
    <source>
        <dbReference type="EMBL" id="QES90498.1"/>
    </source>
</evidence>
<dbReference type="GO" id="GO:0020037">
    <property type="term" value="F:heme binding"/>
    <property type="evidence" value="ECO:0007669"/>
    <property type="project" value="InterPro"/>
</dbReference>
<evidence type="ECO:0000256" key="6">
    <source>
        <dbReference type="PIRSR" id="PIRSR602324-1"/>
    </source>
</evidence>
<keyword evidence="1" id="KW-0813">Transport</keyword>
<dbReference type="AlphaFoldDB" id="A0A5P2G720"/>
<evidence type="ECO:0000256" key="1">
    <source>
        <dbReference type="ARBA" id="ARBA00022448"/>
    </source>
</evidence>
<organism evidence="9 10">
    <name type="scientific">Rhizosphaericola mali</name>
    <dbReference type="NCBI Taxonomy" id="2545455"/>
    <lineage>
        <taxon>Bacteria</taxon>
        <taxon>Pseudomonadati</taxon>
        <taxon>Bacteroidota</taxon>
        <taxon>Chitinophagia</taxon>
        <taxon>Chitinophagales</taxon>
        <taxon>Chitinophagaceae</taxon>
        <taxon>Rhizosphaericola</taxon>
    </lineage>
</organism>
<keyword evidence="5 6" id="KW-0408">Iron</keyword>
<dbReference type="PROSITE" id="PS51257">
    <property type="entry name" value="PROKAR_LIPOPROTEIN"/>
    <property type="match status" value="1"/>
</dbReference>
<dbReference type="GO" id="GO:0009055">
    <property type="term" value="F:electron transfer activity"/>
    <property type="evidence" value="ECO:0007669"/>
    <property type="project" value="InterPro"/>
</dbReference>
<evidence type="ECO:0000256" key="3">
    <source>
        <dbReference type="ARBA" id="ARBA00022723"/>
    </source>
</evidence>
<evidence type="ECO:0000313" key="10">
    <source>
        <dbReference type="Proteomes" id="UP000292424"/>
    </source>
</evidence>
<keyword evidence="7" id="KW-0732">Signal</keyword>